<evidence type="ECO:0008006" key="6">
    <source>
        <dbReference type="Google" id="ProtNLM"/>
    </source>
</evidence>
<feature type="domain" description="ChsH2 rubredoxin-like zinc ribbon" evidence="3">
    <location>
        <begin position="36"/>
        <end position="65"/>
    </location>
</feature>
<dbReference type="InterPro" id="IPR050965">
    <property type="entry name" value="UPF0336/Enoyl-CoA_hydratase"/>
</dbReference>
<organism evidence="4 5">
    <name type="scientific">Desulfosarcina widdelii</name>
    <dbReference type="NCBI Taxonomy" id="947919"/>
    <lineage>
        <taxon>Bacteria</taxon>
        <taxon>Pseudomonadati</taxon>
        <taxon>Thermodesulfobacteriota</taxon>
        <taxon>Desulfobacteria</taxon>
        <taxon>Desulfobacterales</taxon>
        <taxon>Desulfosarcinaceae</taxon>
        <taxon>Desulfosarcina</taxon>
    </lineage>
</organism>
<feature type="domain" description="MaoC-like" evidence="1">
    <location>
        <begin position="173"/>
        <end position="262"/>
    </location>
</feature>
<proteinExistence type="predicted"/>
<dbReference type="InterPro" id="IPR029069">
    <property type="entry name" value="HotDog_dom_sf"/>
</dbReference>
<accession>A0A5K7ZBL7</accession>
<dbReference type="EMBL" id="AP021875">
    <property type="protein sequence ID" value="BBO78145.1"/>
    <property type="molecule type" value="Genomic_DNA"/>
</dbReference>
<sequence length="295" mass="32725">MDTKYADSFVVEGKLALPYQYFAGLTGSRFITTIRDQKKIKGLKCESCGKVFVPPRSTCEQCFVDISDNWVDVKNTGTVTGFTVIRYNEPHQPFDPPYIQALVQLDGADTPLVHIVKGIPVSQMKKGLRVKAVFAKKTTSTIMDIDHFRPEVQDAVKMGYTYDELEIGMTASFTKTITETDVYLFAGISGDFNPMHMNEEFAKKTPFGTRIAHGALPQCLCAPVLGMKLPGLGTVALEITTRFKAPTYFGDTITCVGEIIEKLEDRKWARMSLTWTNQDGKLVAEGKALVMPPQA</sequence>
<evidence type="ECO:0000259" key="2">
    <source>
        <dbReference type="Pfam" id="PF01796"/>
    </source>
</evidence>
<dbReference type="PANTHER" id="PTHR43437">
    <property type="entry name" value="HYDROXYACYL-THIOESTER DEHYDRATASE TYPE 2, MITOCHONDRIAL-RELATED"/>
    <property type="match status" value="1"/>
</dbReference>
<dbReference type="InterPro" id="IPR022002">
    <property type="entry name" value="ChsH2_Znr"/>
</dbReference>
<dbReference type="CDD" id="cd03449">
    <property type="entry name" value="R_hydratase"/>
    <property type="match status" value="1"/>
</dbReference>
<dbReference type="Pfam" id="PF01575">
    <property type="entry name" value="MaoC_dehydratas"/>
    <property type="match status" value="1"/>
</dbReference>
<evidence type="ECO:0000313" key="4">
    <source>
        <dbReference type="EMBL" id="BBO78145.1"/>
    </source>
</evidence>
<evidence type="ECO:0000259" key="3">
    <source>
        <dbReference type="Pfam" id="PF12172"/>
    </source>
</evidence>
<dbReference type="SUPFAM" id="SSF50249">
    <property type="entry name" value="Nucleic acid-binding proteins"/>
    <property type="match status" value="1"/>
</dbReference>
<protein>
    <recommendedName>
        <fullName evidence="6">MaoC-like domain-containing protein</fullName>
    </recommendedName>
</protein>
<dbReference type="Gene3D" id="6.10.30.10">
    <property type="match status" value="1"/>
</dbReference>
<evidence type="ECO:0000259" key="1">
    <source>
        <dbReference type="Pfam" id="PF01575"/>
    </source>
</evidence>
<dbReference type="SUPFAM" id="SSF54637">
    <property type="entry name" value="Thioesterase/thiol ester dehydrase-isomerase"/>
    <property type="match status" value="1"/>
</dbReference>
<reference evidence="4 5" key="1">
    <citation type="submission" date="2019-11" db="EMBL/GenBank/DDBJ databases">
        <title>Comparative genomics of hydrocarbon-degrading Desulfosarcina strains.</title>
        <authorList>
            <person name="Watanabe M."/>
            <person name="Kojima H."/>
            <person name="Fukui M."/>
        </authorList>
    </citation>
    <scope>NUCLEOTIDE SEQUENCE [LARGE SCALE GENOMIC DNA]</scope>
    <source>
        <strain evidence="4 5">PP31</strain>
    </source>
</reference>
<keyword evidence="5" id="KW-1185">Reference proteome</keyword>
<dbReference type="Gene3D" id="3.10.129.10">
    <property type="entry name" value="Hotdog Thioesterase"/>
    <property type="match status" value="1"/>
</dbReference>
<dbReference type="InterPro" id="IPR012340">
    <property type="entry name" value="NA-bd_OB-fold"/>
</dbReference>
<dbReference type="InterPro" id="IPR002539">
    <property type="entry name" value="MaoC-like_dom"/>
</dbReference>
<gene>
    <name evidence="4" type="ORF">DSCW_55620</name>
</gene>
<dbReference type="Pfam" id="PF01796">
    <property type="entry name" value="OB_ChsH2_C"/>
    <property type="match status" value="1"/>
</dbReference>
<dbReference type="RefSeq" id="WP_155306809.1">
    <property type="nucleotide sequence ID" value="NZ_AP021875.1"/>
</dbReference>
<dbReference type="InterPro" id="IPR002878">
    <property type="entry name" value="ChsH2_C"/>
</dbReference>
<dbReference type="PANTHER" id="PTHR43437:SF3">
    <property type="entry name" value="HYDROXYACYL-THIOESTER DEHYDRATASE TYPE 2, MITOCHONDRIAL"/>
    <property type="match status" value="1"/>
</dbReference>
<dbReference type="OrthoDB" id="9800237at2"/>
<dbReference type="Proteomes" id="UP000427769">
    <property type="component" value="Chromosome"/>
</dbReference>
<name>A0A5K7ZBL7_9BACT</name>
<dbReference type="GO" id="GO:0019171">
    <property type="term" value="F:(3R)-hydroxyacyl-[acyl-carrier-protein] dehydratase activity"/>
    <property type="evidence" value="ECO:0007669"/>
    <property type="project" value="TreeGrafter"/>
</dbReference>
<feature type="domain" description="ChsH2 C-terminal OB-fold" evidence="2">
    <location>
        <begin position="70"/>
        <end position="134"/>
    </location>
</feature>
<evidence type="ECO:0000313" key="5">
    <source>
        <dbReference type="Proteomes" id="UP000427769"/>
    </source>
</evidence>
<dbReference type="Pfam" id="PF12172">
    <property type="entry name" value="zf-ChsH2"/>
    <property type="match status" value="1"/>
</dbReference>
<dbReference type="KEGG" id="dwd:DSCW_55620"/>
<dbReference type="AlphaFoldDB" id="A0A5K7ZBL7"/>
<dbReference type="GO" id="GO:0006633">
    <property type="term" value="P:fatty acid biosynthetic process"/>
    <property type="evidence" value="ECO:0007669"/>
    <property type="project" value="TreeGrafter"/>
</dbReference>